<dbReference type="AlphaFoldDB" id="A0A8J5YDE8"/>
<feature type="compositionally biased region" description="Basic residues" evidence="2">
    <location>
        <begin position="32"/>
        <end position="46"/>
    </location>
</feature>
<dbReference type="InterPro" id="IPR036397">
    <property type="entry name" value="RNaseH_sf"/>
</dbReference>
<dbReference type="CDD" id="cd09272">
    <property type="entry name" value="RNase_HI_RT_Ty1"/>
    <property type="match status" value="1"/>
</dbReference>
<keyword evidence="1" id="KW-0064">Aspartyl protease</keyword>
<keyword evidence="1" id="KW-0378">Hydrolase</keyword>
<dbReference type="InterPro" id="IPR001584">
    <property type="entry name" value="Integrase_cat-core"/>
</dbReference>
<dbReference type="SUPFAM" id="SSF53098">
    <property type="entry name" value="Ribonuclease H-like"/>
    <property type="match status" value="1"/>
</dbReference>
<feature type="compositionally biased region" description="Low complexity" evidence="2">
    <location>
        <begin position="532"/>
        <end position="546"/>
    </location>
</feature>
<dbReference type="Gene3D" id="3.30.420.10">
    <property type="entry name" value="Ribonuclease H-like superfamily/Ribonuclease H"/>
    <property type="match status" value="1"/>
</dbReference>
<reference evidence="4 5" key="1">
    <citation type="journal article" date="2021" name="bioRxiv">
        <title>The Gossypium anomalum genome as a resource for cotton improvement and evolutionary analysis of hybrid incompatibility.</title>
        <authorList>
            <person name="Grover C.E."/>
            <person name="Yuan D."/>
            <person name="Arick M.A."/>
            <person name="Miller E.R."/>
            <person name="Hu G."/>
            <person name="Peterson D.G."/>
            <person name="Wendel J.F."/>
            <person name="Udall J.A."/>
        </authorList>
    </citation>
    <scope>NUCLEOTIDE SEQUENCE [LARGE SCALE GENOMIC DNA]</scope>
    <source>
        <strain evidence="4">JFW-Udall</strain>
        <tissue evidence="4">Leaf</tissue>
    </source>
</reference>
<dbReference type="PANTHER" id="PTHR11439:SF467">
    <property type="entry name" value="INTEGRASE CATALYTIC DOMAIN-CONTAINING PROTEIN"/>
    <property type="match status" value="1"/>
</dbReference>
<dbReference type="SUPFAM" id="SSF56672">
    <property type="entry name" value="DNA/RNA polymerases"/>
    <property type="match status" value="1"/>
</dbReference>
<feature type="region of interest" description="Disordered" evidence="2">
    <location>
        <begin position="1"/>
        <end position="55"/>
    </location>
</feature>
<dbReference type="InterPro" id="IPR057670">
    <property type="entry name" value="SH3_retrovirus"/>
</dbReference>
<evidence type="ECO:0000256" key="2">
    <source>
        <dbReference type="SAM" id="MobiDB-lite"/>
    </source>
</evidence>
<feature type="region of interest" description="Disordered" evidence="2">
    <location>
        <begin position="531"/>
        <end position="572"/>
    </location>
</feature>
<dbReference type="Pfam" id="PF25597">
    <property type="entry name" value="SH3_retrovirus"/>
    <property type="match status" value="1"/>
</dbReference>
<dbReference type="InterPro" id="IPR054722">
    <property type="entry name" value="PolX-like_BBD"/>
</dbReference>
<dbReference type="OrthoDB" id="1737296at2759"/>
<name>A0A8J5YDE8_9ROSI</name>
<feature type="compositionally biased region" description="Polar residues" evidence="2">
    <location>
        <begin position="18"/>
        <end position="28"/>
    </location>
</feature>
<dbReference type="InterPro" id="IPR043502">
    <property type="entry name" value="DNA/RNA_pol_sf"/>
</dbReference>
<accession>A0A8J5YDE8</accession>
<dbReference type="PROSITE" id="PS50994">
    <property type="entry name" value="INTEGRASE"/>
    <property type="match status" value="1"/>
</dbReference>
<dbReference type="Pfam" id="PF22936">
    <property type="entry name" value="Pol_BBD"/>
    <property type="match status" value="1"/>
</dbReference>
<dbReference type="Pfam" id="PF07727">
    <property type="entry name" value="RVT_2"/>
    <property type="match status" value="2"/>
</dbReference>
<proteinExistence type="predicted"/>
<dbReference type="Proteomes" id="UP000701853">
    <property type="component" value="Chromosome 10"/>
</dbReference>
<dbReference type="GO" id="GO:0003676">
    <property type="term" value="F:nucleic acid binding"/>
    <property type="evidence" value="ECO:0007669"/>
    <property type="project" value="InterPro"/>
</dbReference>
<dbReference type="GO" id="GO:0015074">
    <property type="term" value="P:DNA integration"/>
    <property type="evidence" value="ECO:0007669"/>
    <property type="project" value="InterPro"/>
</dbReference>
<evidence type="ECO:0000313" key="5">
    <source>
        <dbReference type="Proteomes" id="UP000701853"/>
    </source>
</evidence>
<keyword evidence="1" id="KW-0645">Protease</keyword>
<keyword evidence="5" id="KW-1185">Reference proteome</keyword>
<comment type="caution">
    <text evidence="4">The sequence shown here is derived from an EMBL/GenBank/DDBJ whole genome shotgun (WGS) entry which is preliminary data.</text>
</comment>
<gene>
    <name evidence="4" type="ORF">CXB51_025103</name>
</gene>
<protein>
    <recommendedName>
        <fullName evidence="3">Integrase catalytic domain-containing protein</fullName>
    </recommendedName>
</protein>
<feature type="compositionally biased region" description="Low complexity" evidence="2">
    <location>
        <begin position="553"/>
        <end position="572"/>
    </location>
</feature>
<sequence>MQANVSSYSKNPHHSKSNGDSNGYTQDFRQGSRGHGRSWSRGRYRGNGRGGHVPNPSVNYMLKLDVCFHSQTSLSSVPQPSRSSSGSSVQAWYPDSGATNHITPDVTNLSTVSPYTGTNRVSMGNGKHVSIAHVGFSSMLVGSRLLHLKNVLHVPTVCKNLLSVGQFARDNSVYFEFYPYMCFVKDIQTGMILLMGHMHKGLYRFDISQAGSSKMVLPKPMSVCQAQLSSTLLLWNNRPSYLCNNTLVRVLMNCNVSFKNNCLPSVCAASQLGKSHRLPFSASKIVYSVSFELVVSDVWGPAHVKSNGFCYYVSFVDMHNRYTWLYFIKNASDRLGGEYRSLSTELFKRGIKHRITCPHTSEQNGVAERRHRQVVDMDLTLLAQVSMPLQFWSSLFSHAVYVINRLHTHVLQSLSPYEKLYKELLDYSHLRVFGCACFPYLRPYNQHKLHFRSKCCAFLGFGPNHKGYKCLDDISRVFVSRHVIFDETQFPFQQGCSSRTLVSHREQPRQQSHIPIVTAPASNPHFGFEACPTSSSSVAPPTTVPSNHDSPVDRVSSSPPASESSTEHCVSSSSPIRTAVNIHPMQTRVLNGQLLPKLNIKPCLRITHGTLCLYLQGRLVVKGYLQEAGIDFHETFSPMVKPTTIQVVLSIAVSLGWSLRQVDVNNTFLNGDLSEDIYMLQPPGFEQEGVNGQQLVCKLKKACMGLNKLLELDDIIVTGSDSDAINQFIKDLDCQFSLKDLGKLNYFLGIEVHYTSDGLVLNQKKYIQDLLKKASMEKSNSSPTPMVSTRRLSAHKGRSVNDEIFFRSLVGALQYVVITRPYIAFSVNKVCQYMYRPLDTHFKAVKRILRYLQGMLDYGLHFYQTSKFVLEGYSDSSWGSDVDDRRSTSSYCIFLGGNPIFWSSRKQQVVSRLTVEAEYRSLANVIVELVWLQSLLAELSVSVQKKTLVWCDSSTTVAVAGNPVLHSKFKHVELDVFFVREKVASGVLQVGHVPSEGQVADVLTKPLSALLFTKFRRQLQVASYES</sequence>
<dbReference type="EMBL" id="JAHUZN010000010">
    <property type="protein sequence ID" value="KAG8480392.1"/>
    <property type="molecule type" value="Genomic_DNA"/>
</dbReference>
<organism evidence="4 5">
    <name type="scientific">Gossypium anomalum</name>
    <dbReference type="NCBI Taxonomy" id="47600"/>
    <lineage>
        <taxon>Eukaryota</taxon>
        <taxon>Viridiplantae</taxon>
        <taxon>Streptophyta</taxon>
        <taxon>Embryophyta</taxon>
        <taxon>Tracheophyta</taxon>
        <taxon>Spermatophyta</taxon>
        <taxon>Magnoliopsida</taxon>
        <taxon>eudicotyledons</taxon>
        <taxon>Gunneridae</taxon>
        <taxon>Pentapetalae</taxon>
        <taxon>rosids</taxon>
        <taxon>malvids</taxon>
        <taxon>Malvales</taxon>
        <taxon>Malvaceae</taxon>
        <taxon>Malvoideae</taxon>
        <taxon>Gossypium</taxon>
    </lineage>
</organism>
<evidence type="ECO:0000256" key="1">
    <source>
        <dbReference type="ARBA" id="ARBA00022750"/>
    </source>
</evidence>
<dbReference type="InterPro" id="IPR012337">
    <property type="entry name" value="RNaseH-like_sf"/>
</dbReference>
<feature type="compositionally biased region" description="Polar residues" evidence="2">
    <location>
        <begin position="1"/>
        <end position="10"/>
    </location>
</feature>
<evidence type="ECO:0000313" key="4">
    <source>
        <dbReference type="EMBL" id="KAG8480392.1"/>
    </source>
</evidence>
<dbReference type="InterPro" id="IPR013103">
    <property type="entry name" value="RVT_2"/>
</dbReference>
<dbReference type="PANTHER" id="PTHR11439">
    <property type="entry name" value="GAG-POL-RELATED RETROTRANSPOSON"/>
    <property type="match status" value="1"/>
</dbReference>
<feature type="domain" description="Integrase catalytic" evidence="3">
    <location>
        <begin position="260"/>
        <end position="424"/>
    </location>
</feature>
<evidence type="ECO:0000259" key="3">
    <source>
        <dbReference type="PROSITE" id="PS50994"/>
    </source>
</evidence>
<dbReference type="GO" id="GO:0004190">
    <property type="term" value="F:aspartic-type endopeptidase activity"/>
    <property type="evidence" value="ECO:0007669"/>
    <property type="project" value="UniProtKB-KW"/>
</dbReference>